<evidence type="ECO:0000256" key="6">
    <source>
        <dbReference type="SAM" id="Phobius"/>
    </source>
</evidence>
<dbReference type="GeneID" id="84651781"/>
<dbReference type="InterPro" id="IPR010432">
    <property type="entry name" value="RDD"/>
</dbReference>
<dbReference type="Pfam" id="PF06271">
    <property type="entry name" value="RDD"/>
    <property type="match status" value="1"/>
</dbReference>
<keyword evidence="2" id="KW-1003">Cell membrane</keyword>
<feature type="transmembrane region" description="Helical" evidence="6">
    <location>
        <begin position="55"/>
        <end position="72"/>
    </location>
</feature>
<dbReference type="EMBL" id="BJXC01000004">
    <property type="protein sequence ID" value="GEM51011.1"/>
    <property type="molecule type" value="Genomic_DNA"/>
</dbReference>
<dbReference type="GO" id="GO:0005886">
    <property type="term" value="C:plasma membrane"/>
    <property type="evidence" value="ECO:0007669"/>
    <property type="project" value="UniProtKB-SubCell"/>
</dbReference>
<evidence type="ECO:0000256" key="1">
    <source>
        <dbReference type="ARBA" id="ARBA00004651"/>
    </source>
</evidence>
<protein>
    <recommendedName>
        <fullName evidence="7">RDD domain-containing protein</fullName>
    </recommendedName>
</protein>
<evidence type="ECO:0000256" key="4">
    <source>
        <dbReference type="ARBA" id="ARBA00022989"/>
    </source>
</evidence>
<reference evidence="8 9" key="1">
    <citation type="submission" date="2019-07" db="EMBL/GenBank/DDBJ databases">
        <title>Whole genome shotgun sequence of Empedobacter brevis NBRC 14943.</title>
        <authorList>
            <person name="Hosoyama A."/>
            <person name="Uohara A."/>
            <person name="Ohji S."/>
            <person name="Ichikawa N."/>
        </authorList>
    </citation>
    <scope>NUCLEOTIDE SEQUENCE [LARGE SCALE GENOMIC DNA]</scope>
    <source>
        <strain evidence="8 9">NBRC 14943</strain>
    </source>
</reference>
<keyword evidence="4 6" id="KW-1133">Transmembrane helix</keyword>
<evidence type="ECO:0000313" key="8">
    <source>
        <dbReference type="EMBL" id="GEM51011.1"/>
    </source>
</evidence>
<dbReference type="Proteomes" id="UP000321245">
    <property type="component" value="Unassembled WGS sequence"/>
</dbReference>
<keyword evidence="3 6" id="KW-0812">Transmembrane</keyword>
<comment type="caution">
    <text evidence="8">The sequence shown here is derived from an EMBL/GenBank/DDBJ whole genome shotgun (WGS) entry which is preliminary data.</text>
</comment>
<dbReference type="AlphaFoldDB" id="A0A511NFI2"/>
<feature type="transmembrane region" description="Helical" evidence="6">
    <location>
        <begin position="21"/>
        <end position="49"/>
    </location>
</feature>
<proteinExistence type="predicted"/>
<evidence type="ECO:0000256" key="5">
    <source>
        <dbReference type="ARBA" id="ARBA00023136"/>
    </source>
</evidence>
<sequence length="164" mass="18641">MYQDYIVGEHKADKGKRFINYIVDIIAYLAFTFCMGLFLGVFSMITHIGLPKNDLFYNILGIGCLIIYYFVIETLTKGRSIGKFITGTKVVMIDSSTPTTKDYFMRSLCRIIPFEPLTFLGENGWHDSITKTTVVNKKAFELDLSSQDSIEHIGHTDIEKSSIK</sequence>
<comment type="subcellular location">
    <subcellularLocation>
        <location evidence="1">Cell membrane</location>
        <topology evidence="1">Multi-pass membrane protein</topology>
    </subcellularLocation>
</comment>
<keyword evidence="9" id="KW-1185">Reference proteome</keyword>
<dbReference type="RefSeq" id="WP_019975026.1">
    <property type="nucleotide sequence ID" value="NZ_BJXC01000004.1"/>
</dbReference>
<dbReference type="PANTHER" id="PTHR36115:SF4">
    <property type="entry name" value="MEMBRANE PROTEIN"/>
    <property type="match status" value="1"/>
</dbReference>
<accession>A0A511NFI2</accession>
<organism evidence="8 9">
    <name type="scientific">Empedobacter brevis NBRC 14943 = ATCC 43319</name>
    <dbReference type="NCBI Taxonomy" id="1218108"/>
    <lineage>
        <taxon>Bacteria</taxon>
        <taxon>Pseudomonadati</taxon>
        <taxon>Bacteroidota</taxon>
        <taxon>Flavobacteriia</taxon>
        <taxon>Flavobacteriales</taxon>
        <taxon>Weeksellaceae</taxon>
        <taxon>Empedobacter</taxon>
    </lineage>
</organism>
<evidence type="ECO:0000313" key="9">
    <source>
        <dbReference type="Proteomes" id="UP000321245"/>
    </source>
</evidence>
<dbReference type="PANTHER" id="PTHR36115">
    <property type="entry name" value="PROLINE-RICH ANTIGEN HOMOLOG-RELATED"/>
    <property type="match status" value="1"/>
</dbReference>
<evidence type="ECO:0000259" key="7">
    <source>
        <dbReference type="Pfam" id="PF06271"/>
    </source>
</evidence>
<keyword evidence="5 6" id="KW-0472">Membrane</keyword>
<evidence type="ECO:0000256" key="3">
    <source>
        <dbReference type="ARBA" id="ARBA00022692"/>
    </source>
</evidence>
<dbReference type="OrthoDB" id="762068at2"/>
<dbReference type="STRING" id="1218108.GCA_000382425_01532"/>
<evidence type="ECO:0000256" key="2">
    <source>
        <dbReference type="ARBA" id="ARBA00022475"/>
    </source>
</evidence>
<name>A0A511NFI2_9FLAO</name>
<feature type="domain" description="RDD" evidence="7">
    <location>
        <begin position="13"/>
        <end position="117"/>
    </location>
</feature>
<gene>
    <name evidence="8" type="ORF">EB1_08010</name>
</gene>
<dbReference type="InterPro" id="IPR051791">
    <property type="entry name" value="Pra-immunoreactive"/>
</dbReference>